<dbReference type="SMART" id="SM00248">
    <property type="entry name" value="ANK"/>
    <property type="match status" value="3"/>
</dbReference>
<protein>
    <submittedName>
        <fullName evidence="6">Ankyrin repeat</fullName>
    </submittedName>
</protein>
<dbReference type="PROSITE" id="PS51257">
    <property type="entry name" value="PROKAR_LIPOPROTEIN"/>
    <property type="match status" value="1"/>
</dbReference>
<organism evidence="6 7">
    <name type="scientific">Solimonas aquatica</name>
    <dbReference type="NCBI Taxonomy" id="489703"/>
    <lineage>
        <taxon>Bacteria</taxon>
        <taxon>Pseudomonadati</taxon>
        <taxon>Pseudomonadota</taxon>
        <taxon>Gammaproteobacteria</taxon>
        <taxon>Nevskiales</taxon>
        <taxon>Nevskiaceae</taxon>
        <taxon>Solimonas</taxon>
    </lineage>
</organism>
<keyword evidence="7" id="KW-1185">Reference proteome</keyword>
<dbReference type="PROSITE" id="PS50088">
    <property type="entry name" value="ANK_REPEAT"/>
    <property type="match status" value="3"/>
</dbReference>
<name>A0A1H9FP42_9GAMM</name>
<dbReference type="RefSeq" id="WP_093284722.1">
    <property type="nucleotide sequence ID" value="NZ_FOFS01000006.1"/>
</dbReference>
<dbReference type="OrthoDB" id="9812708at2"/>
<evidence type="ECO:0000256" key="5">
    <source>
        <dbReference type="SAM" id="SignalP"/>
    </source>
</evidence>
<dbReference type="Pfam" id="PF00023">
    <property type="entry name" value="Ank"/>
    <property type="match status" value="1"/>
</dbReference>
<dbReference type="InterPro" id="IPR036770">
    <property type="entry name" value="Ankyrin_rpt-contain_sf"/>
</dbReference>
<keyword evidence="1" id="KW-0677">Repeat</keyword>
<feature type="repeat" description="ANK" evidence="3">
    <location>
        <begin position="113"/>
        <end position="146"/>
    </location>
</feature>
<dbReference type="InterPro" id="IPR002110">
    <property type="entry name" value="Ankyrin_rpt"/>
</dbReference>
<dbReference type="Pfam" id="PF12796">
    <property type="entry name" value="Ank_2"/>
    <property type="match status" value="1"/>
</dbReference>
<evidence type="ECO:0000256" key="4">
    <source>
        <dbReference type="SAM" id="MobiDB-lite"/>
    </source>
</evidence>
<dbReference type="Gene3D" id="1.25.40.20">
    <property type="entry name" value="Ankyrin repeat-containing domain"/>
    <property type="match status" value="1"/>
</dbReference>
<dbReference type="Proteomes" id="UP000199233">
    <property type="component" value="Unassembled WGS sequence"/>
</dbReference>
<dbReference type="PROSITE" id="PS50297">
    <property type="entry name" value="ANK_REP_REGION"/>
    <property type="match status" value="3"/>
</dbReference>
<accession>A0A1H9FP42</accession>
<proteinExistence type="predicted"/>
<feature type="region of interest" description="Disordered" evidence="4">
    <location>
        <begin position="207"/>
        <end position="227"/>
    </location>
</feature>
<evidence type="ECO:0000313" key="7">
    <source>
        <dbReference type="Proteomes" id="UP000199233"/>
    </source>
</evidence>
<reference evidence="6 7" key="1">
    <citation type="submission" date="2016-10" db="EMBL/GenBank/DDBJ databases">
        <authorList>
            <person name="de Groot N.N."/>
        </authorList>
    </citation>
    <scope>NUCLEOTIDE SEQUENCE [LARGE SCALE GENOMIC DNA]</scope>
    <source>
        <strain evidence="6 7">DSM 25927</strain>
    </source>
</reference>
<feature type="repeat" description="ANK" evidence="3">
    <location>
        <begin position="147"/>
        <end position="179"/>
    </location>
</feature>
<dbReference type="PANTHER" id="PTHR24171">
    <property type="entry name" value="ANKYRIN REPEAT DOMAIN-CONTAINING PROTEIN 39-RELATED"/>
    <property type="match status" value="1"/>
</dbReference>
<dbReference type="AlphaFoldDB" id="A0A1H9FP42"/>
<evidence type="ECO:0000313" key="6">
    <source>
        <dbReference type="EMBL" id="SEQ39760.1"/>
    </source>
</evidence>
<dbReference type="SUPFAM" id="SSF48403">
    <property type="entry name" value="Ankyrin repeat"/>
    <property type="match status" value="1"/>
</dbReference>
<gene>
    <name evidence="6" type="ORF">SAMN04488038_10651</name>
</gene>
<evidence type="ECO:0000256" key="2">
    <source>
        <dbReference type="ARBA" id="ARBA00023043"/>
    </source>
</evidence>
<evidence type="ECO:0000256" key="3">
    <source>
        <dbReference type="PROSITE-ProRule" id="PRU00023"/>
    </source>
</evidence>
<feature type="repeat" description="ANK" evidence="3">
    <location>
        <begin position="80"/>
        <end position="112"/>
    </location>
</feature>
<dbReference type="EMBL" id="FOFS01000006">
    <property type="protein sequence ID" value="SEQ39760.1"/>
    <property type="molecule type" value="Genomic_DNA"/>
</dbReference>
<dbReference type="STRING" id="489703.SAMN04488038_10651"/>
<evidence type="ECO:0000256" key="1">
    <source>
        <dbReference type="ARBA" id="ARBA00022737"/>
    </source>
</evidence>
<feature type="chain" id="PRO_5011732307" evidence="5">
    <location>
        <begin position="28"/>
        <end position="227"/>
    </location>
</feature>
<sequence length="227" mass="23582">MRTPILYRALSLSAAATLALLAACAQAPTTPGAASAAEPQLQLSPEERATFFVHAARSGDLAETRKQLAAGAQLDGFDTLDQTALIAAVDHNQIEIIRFLLDKGANPNLGDHAGWTPLIHAAYFGANEELLSLLIDRGADVNGRNDRGVSALYLAAAVGREDQVRVLLKHGADPALASKAGYTPKQVAQMRGLERIVALLDGKEPPAGGVISTPSAAPAAPVKPQGS</sequence>
<keyword evidence="2 3" id="KW-0040">ANK repeat</keyword>
<keyword evidence="5" id="KW-0732">Signal</keyword>
<feature type="signal peptide" evidence="5">
    <location>
        <begin position="1"/>
        <end position="27"/>
    </location>
</feature>